<comment type="subunit">
    <text evidence="3">Homohexamer; trimer of dimers.</text>
</comment>
<dbReference type="EC" id="3.2.1.55" evidence="4"/>
<dbReference type="EMBL" id="JTDL01000140">
    <property type="protein sequence ID" value="KHL01618.1"/>
    <property type="molecule type" value="Genomic_DNA"/>
</dbReference>
<dbReference type="InterPro" id="IPR017853">
    <property type="entry name" value="GH"/>
</dbReference>
<dbReference type="Proteomes" id="UP000030982">
    <property type="component" value="Unassembled WGS sequence"/>
</dbReference>
<evidence type="ECO:0000256" key="7">
    <source>
        <dbReference type="ARBA" id="ARBA00023295"/>
    </source>
</evidence>
<comment type="caution">
    <text evidence="9">The sequence shown here is derived from an EMBL/GenBank/DDBJ whole genome shotgun (WGS) entry which is preliminary data.</text>
</comment>
<dbReference type="InterPro" id="IPR010720">
    <property type="entry name" value="Alpha-L-AF_C"/>
</dbReference>
<dbReference type="GO" id="GO:0046373">
    <property type="term" value="P:L-arabinose metabolic process"/>
    <property type="evidence" value="ECO:0007669"/>
    <property type="project" value="InterPro"/>
</dbReference>
<dbReference type="Gene3D" id="3.20.20.80">
    <property type="entry name" value="Glycosidases"/>
    <property type="match status" value="1"/>
</dbReference>
<gene>
    <name evidence="9" type="ORF">LK10_15375</name>
</gene>
<dbReference type="Pfam" id="PF22848">
    <property type="entry name" value="ASD1_dom"/>
    <property type="match status" value="1"/>
</dbReference>
<keyword evidence="5" id="KW-0378">Hydrolase</keyword>
<dbReference type="GO" id="GO:0000272">
    <property type="term" value="P:polysaccharide catabolic process"/>
    <property type="evidence" value="ECO:0007669"/>
    <property type="project" value="TreeGrafter"/>
</dbReference>
<reference evidence="9 10" key="1">
    <citation type="submission" date="2014-09" db="EMBL/GenBank/DDBJ databases">
        <title>Genome sequence of Sinomonas sp. MUSC 117.</title>
        <authorList>
            <person name="Lee L.-H."/>
        </authorList>
    </citation>
    <scope>NUCLEOTIDE SEQUENCE [LARGE SCALE GENOMIC DNA]</scope>
    <source>
        <strain evidence="9 10">MUSC 117</strain>
    </source>
</reference>
<proteinExistence type="inferred from homology"/>
<evidence type="ECO:0000256" key="6">
    <source>
        <dbReference type="ARBA" id="ARBA00023277"/>
    </source>
</evidence>
<evidence type="ECO:0000256" key="2">
    <source>
        <dbReference type="ARBA" id="ARBA00007186"/>
    </source>
</evidence>
<dbReference type="SUPFAM" id="SSF51011">
    <property type="entry name" value="Glycosyl hydrolase domain"/>
    <property type="match status" value="1"/>
</dbReference>
<protein>
    <recommendedName>
        <fullName evidence="4">non-reducing end alpha-L-arabinofuranosidase</fullName>
        <ecNumber evidence="4">3.2.1.55</ecNumber>
    </recommendedName>
</protein>
<evidence type="ECO:0000259" key="8">
    <source>
        <dbReference type="SMART" id="SM00813"/>
    </source>
</evidence>
<dbReference type="SMART" id="SM00813">
    <property type="entry name" value="Alpha-L-AF_C"/>
    <property type="match status" value="1"/>
</dbReference>
<evidence type="ECO:0000256" key="5">
    <source>
        <dbReference type="ARBA" id="ARBA00022801"/>
    </source>
</evidence>
<dbReference type="SUPFAM" id="SSF51445">
    <property type="entry name" value="(Trans)glycosidases"/>
    <property type="match status" value="1"/>
</dbReference>
<accession>A0A0B2AI63</accession>
<organism evidence="9 10">
    <name type="scientific">Sinomonas humi</name>
    <dbReference type="NCBI Taxonomy" id="1338436"/>
    <lineage>
        <taxon>Bacteria</taxon>
        <taxon>Bacillati</taxon>
        <taxon>Actinomycetota</taxon>
        <taxon>Actinomycetes</taxon>
        <taxon>Micrococcales</taxon>
        <taxon>Micrococcaceae</taxon>
        <taxon>Sinomonas</taxon>
    </lineage>
</organism>
<keyword evidence="7" id="KW-0326">Glycosidase</keyword>
<dbReference type="Gene3D" id="2.60.40.1180">
    <property type="entry name" value="Golgi alpha-mannosidase II"/>
    <property type="match status" value="1"/>
</dbReference>
<comment type="similarity">
    <text evidence="2">Belongs to the glycosyl hydrolase 51 family.</text>
</comment>
<dbReference type="STRING" id="1338436.LK10_15375"/>
<dbReference type="RefSeq" id="WP_043125400.1">
    <property type="nucleotide sequence ID" value="NZ_JTDL01000140.1"/>
</dbReference>
<dbReference type="PANTHER" id="PTHR43576:SF3">
    <property type="entry name" value="ALPHA-L-ARABINOFURANOSIDASE C"/>
    <property type="match status" value="1"/>
</dbReference>
<evidence type="ECO:0000256" key="3">
    <source>
        <dbReference type="ARBA" id="ARBA00011165"/>
    </source>
</evidence>
<dbReference type="AlphaFoldDB" id="A0A0B2AI63"/>
<keyword evidence="10" id="KW-1185">Reference proteome</keyword>
<name>A0A0B2AI63_9MICC</name>
<dbReference type="OrthoDB" id="9758333at2"/>
<dbReference type="InterPro" id="IPR013780">
    <property type="entry name" value="Glyco_hydro_b"/>
</dbReference>
<evidence type="ECO:0000256" key="4">
    <source>
        <dbReference type="ARBA" id="ARBA00012670"/>
    </source>
</evidence>
<dbReference type="PANTHER" id="PTHR43576">
    <property type="entry name" value="ALPHA-L-ARABINOFURANOSIDASE C-RELATED"/>
    <property type="match status" value="1"/>
</dbReference>
<feature type="domain" description="Alpha-L-arabinofuranosidase C-terminal" evidence="8">
    <location>
        <begin position="294"/>
        <end position="496"/>
    </location>
</feature>
<dbReference type="InterPro" id="IPR055235">
    <property type="entry name" value="ASD1_cat"/>
</dbReference>
<sequence length="506" mass="55073">MSSPTIARGVIDPRQALAPVSRRIFGSFVEHLGRCVYTGIFEPDHPSADEEGFRTDVLELVRELGATIVRYPGGNFVSGYRWRDGVGAVEDRPARLDLAWHSLEPNKVGTDEFLSWCTKAGVEPMWAVNLGTAGVLDAVDLLDYVNGSAPTAMAEQRRSNGHEEPYGVRMWCLGNEMDGPWQIGHMNAEAYATAAVNAARAMRMVDPDLELVACGSSGPFMPTFGDWERTVLEACYDEVDYISLHRYYQEKDGDLASFLASAVDLDHFIEAIIATADHVGAKRRSSKKIAISVDEWNVWYQGRAESKVPSGDEWPVGPRLLEDKYNVADAVVVGGLIVSLLKHCDRVTAACQAQLVNVIAPIMAEPGGPAWRQTIFHPFAQAARLARGVAVPLHLDAPTHETQEHGAVASVDGVATWDEDSDSGAAFLVNRTPGTTIDVEIDLGAIPGAKVRKVSLLTDDDPYRRNSAEDPGAVVPRDGLAKEEGNLVHVTLPPVSWTVIELGREQ</sequence>
<evidence type="ECO:0000313" key="10">
    <source>
        <dbReference type="Proteomes" id="UP000030982"/>
    </source>
</evidence>
<keyword evidence="6" id="KW-0119">Carbohydrate metabolism</keyword>
<comment type="catalytic activity">
    <reaction evidence="1">
        <text>Hydrolysis of terminal non-reducing alpha-L-arabinofuranoside residues in alpha-L-arabinosides.</text>
        <dbReference type="EC" id="3.2.1.55"/>
    </reaction>
</comment>
<dbReference type="Pfam" id="PF06964">
    <property type="entry name" value="Alpha-L-AF_C"/>
    <property type="match status" value="1"/>
</dbReference>
<evidence type="ECO:0000256" key="1">
    <source>
        <dbReference type="ARBA" id="ARBA00001462"/>
    </source>
</evidence>
<dbReference type="GO" id="GO:0046556">
    <property type="term" value="F:alpha-L-arabinofuranosidase activity"/>
    <property type="evidence" value="ECO:0007669"/>
    <property type="project" value="UniProtKB-EC"/>
</dbReference>
<evidence type="ECO:0000313" key="9">
    <source>
        <dbReference type="EMBL" id="KHL01618.1"/>
    </source>
</evidence>